<dbReference type="GO" id="GO:0031122">
    <property type="term" value="P:cytoplasmic microtubule organization"/>
    <property type="evidence" value="ECO:0007669"/>
    <property type="project" value="TreeGrafter"/>
</dbReference>
<proteinExistence type="predicted"/>
<feature type="domain" description="Calponin-homology (CH)" evidence="6">
    <location>
        <begin position="6"/>
        <end position="121"/>
    </location>
</feature>
<feature type="coiled-coil region" evidence="4">
    <location>
        <begin position="655"/>
        <end position="755"/>
    </location>
</feature>
<dbReference type="PANTHER" id="PTHR18947">
    <property type="entry name" value="HOOK PROTEINS"/>
    <property type="match status" value="1"/>
</dbReference>
<accession>A0A8S4PHT7</accession>
<feature type="compositionally biased region" description="Polar residues" evidence="5">
    <location>
        <begin position="838"/>
        <end position="856"/>
    </location>
</feature>
<gene>
    <name evidence="7" type="ORF">OFUS_LOCUS18163</name>
</gene>
<feature type="compositionally biased region" description="Polar residues" evidence="5">
    <location>
        <begin position="488"/>
        <end position="513"/>
    </location>
</feature>
<dbReference type="InterPro" id="IPR001715">
    <property type="entry name" value="CH_dom"/>
</dbReference>
<dbReference type="Proteomes" id="UP000749559">
    <property type="component" value="Unassembled WGS sequence"/>
</dbReference>
<evidence type="ECO:0000256" key="4">
    <source>
        <dbReference type="SAM" id="Coils"/>
    </source>
</evidence>
<protein>
    <recommendedName>
        <fullName evidence="6">Calponin-homology (CH) domain-containing protein</fullName>
    </recommendedName>
</protein>
<dbReference type="Gene3D" id="1.10.418.10">
    <property type="entry name" value="Calponin-like domain"/>
    <property type="match status" value="1"/>
</dbReference>
<feature type="coiled-coil region" evidence="4">
    <location>
        <begin position="968"/>
        <end position="1026"/>
    </location>
</feature>
<dbReference type="GO" id="GO:0030705">
    <property type="term" value="P:cytoskeleton-dependent intracellular transport"/>
    <property type="evidence" value="ECO:0007669"/>
    <property type="project" value="InterPro"/>
</dbReference>
<evidence type="ECO:0000259" key="6">
    <source>
        <dbReference type="PROSITE" id="PS50021"/>
    </source>
</evidence>
<comment type="subcellular location">
    <subcellularLocation>
        <location evidence="1">Cytoplasm</location>
    </subcellularLocation>
</comment>
<evidence type="ECO:0000256" key="1">
    <source>
        <dbReference type="ARBA" id="ARBA00004496"/>
    </source>
</evidence>
<dbReference type="PROSITE" id="PS50021">
    <property type="entry name" value="CH"/>
    <property type="match status" value="1"/>
</dbReference>
<dbReference type="GO" id="GO:0008017">
    <property type="term" value="F:microtubule binding"/>
    <property type="evidence" value="ECO:0007669"/>
    <property type="project" value="TreeGrafter"/>
</dbReference>
<evidence type="ECO:0000313" key="8">
    <source>
        <dbReference type="Proteomes" id="UP000749559"/>
    </source>
</evidence>
<evidence type="ECO:0000256" key="2">
    <source>
        <dbReference type="ARBA" id="ARBA00022490"/>
    </source>
</evidence>
<sequence>MGTVGEFMESPLVTWVQSFAPPSDQADLQDLCDGTFLNDVMLLIDPERPEDKQLKRVVGDSNARLQNWEILIRNITNYYQAVLQQLITMRLPNILVISKDNNKDLSIREVEKVLLLILGCAIQCERKEEYINNIKQLDITVQTAIVEHIKQISEGSGNVMTLNSNQDDLDTEVKGQLKQLVKERDEYLELLSKSTQDCDYFRSRAEGRGKHITPPIGLEKYHLTEELTDSRNKVKSLSEELEEKSKLVSDLQTDLAESKSTVNRLRTESSRLLQESREARSYKDELEEWKNKVQNLKDQEAELKKSQERMQELDFYKSRVQELREEQDQMLKSKCQLEDRVKDGEMRVQRLVAELLQNQILIDDINKEKEADRKRIAELVEENNSLVFSKLHKKQGLGVRTESEWSLPKIGSTTDLYRMGGQPISAELSQSDGDTITQLQEAIDELHAQLEVARDQTNNEKCKNLDTMKQSERLQIELKMLKNKNALKSNRTTGMQTDSSWNTTSKSTNGSPRNNDRPAFGRYRLGENAKVSNENIKTEHIENKNKEKNKGISIGVQTLESWTEYASDCMQQPPHEINNDIQRSEMVQNGHHNSPHDSSMPAHHSSMPAHHSSMPAHHSSMPAHHSSMPAHHSSMPAHHSSMTAPPRGYRSELELSAIEEENKHLAKMVERMQRDKQTFEHLQKQNIALVHEQDIMKRSMQTLKEDSKITVKALEDEITALNDTIDELKKKNEEIEEMTEQDKELESKLIDILNKSSTMPSTPGGTTMSLDRRNIWNYSRGSPNNNLSPTSPSSPSSHMYRIDELKAPRNSPNGRHSPVIPESPKVKSKGGLPFMRSKSFNFGSRSTPSVTNSSPLMRSDTEKKKRGFFSTKKKHNTDVSDSETESGKENYGSTDNLPPGVSSKGFTPVTMVSNPAGHGEDVCVSVTADSDNYLRTVIVATEMLKVEYNNVKKHRKGSNKWKAFVEKIMELQNRLQDLAMENNELKRAFGPNHVTLEKFNELEKRNVKLETENRRLQKIIESWQSAYGKLNPYDKREYHYFTAL</sequence>
<feature type="compositionally biased region" description="Low complexity" evidence="5">
    <location>
        <begin position="782"/>
        <end position="797"/>
    </location>
</feature>
<evidence type="ECO:0000313" key="7">
    <source>
        <dbReference type="EMBL" id="CAH1793297.1"/>
    </source>
</evidence>
<keyword evidence="3 4" id="KW-0175">Coiled coil</keyword>
<dbReference type="Pfam" id="PF19047">
    <property type="entry name" value="HOOK_N"/>
    <property type="match status" value="1"/>
</dbReference>
<feature type="coiled-coil region" evidence="4">
    <location>
        <begin position="224"/>
        <end position="333"/>
    </location>
</feature>
<dbReference type="GO" id="GO:0005813">
    <property type="term" value="C:centrosome"/>
    <property type="evidence" value="ECO:0007669"/>
    <property type="project" value="TreeGrafter"/>
</dbReference>
<feature type="region of interest" description="Disordered" evidence="5">
    <location>
        <begin position="776"/>
        <end position="906"/>
    </location>
</feature>
<dbReference type="EMBL" id="CAIIXF020000008">
    <property type="protein sequence ID" value="CAH1793297.1"/>
    <property type="molecule type" value="Genomic_DNA"/>
</dbReference>
<feature type="compositionally biased region" description="Low complexity" evidence="5">
    <location>
        <begin position="596"/>
        <end position="642"/>
    </location>
</feature>
<keyword evidence="8" id="KW-1185">Reference proteome</keyword>
<comment type="caution">
    <text evidence="7">The sequence shown here is derived from an EMBL/GenBank/DDBJ whole genome shotgun (WGS) entry which is preliminary data.</text>
</comment>
<evidence type="ECO:0000256" key="5">
    <source>
        <dbReference type="SAM" id="MobiDB-lite"/>
    </source>
</evidence>
<name>A0A8S4PHT7_OWEFU</name>
<dbReference type="InterPro" id="IPR043936">
    <property type="entry name" value="HOOK_N"/>
</dbReference>
<feature type="region of interest" description="Disordered" evidence="5">
    <location>
        <begin position="488"/>
        <end position="528"/>
    </location>
</feature>
<reference evidence="7" key="1">
    <citation type="submission" date="2022-03" db="EMBL/GenBank/DDBJ databases">
        <authorList>
            <person name="Martin C."/>
        </authorList>
    </citation>
    <scope>NUCLEOTIDE SEQUENCE</scope>
</reference>
<dbReference type="AlphaFoldDB" id="A0A8S4PHT7"/>
<keyword evidence="2" id="KW-0963">Cytoplasm</keyword>
<feature type="compositionally biased region" description="Basic residues" evidence="5">
    <location>
        <begin position="864"/>
        <end position="875"/>
    </location>
</feature>
<feature type="region of interest" description="Disordered" evidence="5">
    <location>
        <begin position="587"/>
        <end position="647"/>
    </location>
</feature>
<dbReference type="GO" id="GO:0051959">
    <property type="term" value="F:dynein light intermediate chain binding"/>
    <property type="evidence" value="ECO:0007669"/>
    <property type="project" value="TreeGrafter"/>
</dbReference>
<dbReference type="GO" id="GO:0005737">
    <property type="term" value="C:cytoplasm"/>
    <property type="evidence" value="ECO:0007669"/>
    <property type="project" value="UniProtKB-SubCell"/>
</dbReference>
<evidence type="ECO:0000256" key="3">
    <source>
        <dbReference type="ARBA" id="ARBA00023054"/>
    </source>
</evidence>
<dbReference type="SUPFAM" id="SSF116907">
    <property type="entry name" value="Hook domain"/>
    <property type="match status" value="1"/>
</dbReference>
<dbReference type="CDD" id="cd22223">
    <property type="entry name" value="HkD_HkRP"/>
    <property type="match status" value="1"/>
</dbReference>
<organism evidence="7 8">
    <name type="scientific">Owenia fusiformis</name>
    <name type="common">Polychaete worm</name>
    <dbReference type="NCBI Taxonomy" id="6347"/>
    <lineage>
        <taxon>Eukaryota</taxon>
        <taxon>Metazoa</taxon>
        <taxon>Spiralia</taxon>
        <taxon>Lophotrochozoa</taxon>
        <taxon>Annelida</taxon>
        <taxon>Polychaeta</taxon>
        <taxon>Sedentaria</taxon>
        <taxon>Canalipalpata</taxon>
        <taxon>Sabellida</taxon>
        <taxon>Oweniida</taxon>
        <taxon>Oweniidae</taxon>
        <taxon>Owenia</taxon>
    </lineage>
</organism>
<dbReference type="InterPro" id="IPR036872">
    <property type="entry name" value="CH_dom_sf"/>
</dbReference>
<dbReference type="PANTHER" id="PTHR18947:SF28">
    <property type="entry name" value="GIRDIN, ISOFORM A"/>
    <property type="match status" value="1"/>
</dbReference>
<dbReference type="OrthoDB" id="6288456at2759"/>